<accession>A0A2Z2NRU9</accession>
<keyword evidence="2 3" id="KW-0694">RNA-binding</keyword>
<dbReference type="GO" id="GO:0005829">
    <property type="term" value="C:cytosol"/>
    <property type="evidence" value="ECO:0007669"/>
    <property type="project" value="TreeGrafter"/>
</dbReference>
<evidence type="ECO:0000256" key="1">
    <source>
        <dbReference type="ARBA" id="ARBA00022490"/>
    </source>
</evidence>
<dbReference type="GO" id="GO:0070929">
    <property type="term" value="P:trans-translation"/>
    <property type="evidence" value="ECO:0007669"/>
    <property type="project" value="UniProtKB-UniRule"/>
</dbReference>
<dbReference type="PANTHER" id="PTHR30308">
    <property type="entry name" value="TMRNA-BINDING COMPONENT OF TRANS-TRANSLATION TAGGING COMPLEX"/>
    <property type="match status" value="1"/>
</dbReference>
<dbReference type="GO" id="GO:0070930">
    <property type="term" value="P:trans-translation-dependent protein tagging"/>
    <property type="evidence" value="ECO:0007669"/>
    <property type="project" value="TreeGrafter"/>
</dbReference>
<comment type="function">
    <text evidence="3">Required for rescue of stalled ribosomes mediated by trans-translation. Binds to transfer-messenger RNA (tmRNA), required for stable association of tmRNA with ribosomes. tmRNA and SmpB together mimic tRNA shape, replacing the anticodon stem-loop with SmpB. tmRNA is encoded by the ssrA gene; the 2 termini fold to resemble tRNA(Ala) and it encodes a 'tag peptide', a short internal open reading frame. During trans-translation Ala-aminoacylated tmRNA acts like a tRNA, entering the A-site of stalled ribosomes, displacing the stalled mRNA. The ribosome then switches to translate the ORF on the tmRNA; the nascent peptide is terminated with the 'tag peptide' encoded by the tmRNA and targeted for degradation. The ribosome is freed to recommence translation, which seems to be the essential function of trans-translation.</text>
</comment>
<organism evidence="4 5">
    <name type="scientific">Granulosicoccus antarcticus IMCC3135</name>
    <dbReference type="NCBI Taxonomy" id="1192854"/>
    <lineage>
        <taxon>Bacteria</taxon>
        <taxon>Pseudomonadati</taxon>
        <taxon>Pseudomonadota</taxon>
        <taxon>Gammaproteobacteria</taxon>
        <taxon>Chromatiales</taxon>
        <taxon>Granulosicoccaceae</taxon>
        <taxon>Granulosicoccus</taxon>
    </lineage>
</organism>
<dbReference type="Pfam" id="PF01668">
    <property type="entry name" value="SmpB"/>
    <property type="match status" value="1"/>
</dbReference>
<sequence length="160" mass="18530">MAKKNKSNKISGGALIARNKRATYDYKIDEKFEAGLALQGWEVKSLREGRVQLVDAYVQLFRGEAWMYGCNINPLNSASTHYVAENQRRRKLLLHRRELSRLTGAVERKGYTIVAMSMYWKNGKVKIEIGIGKGKKEFDKRASIKDRDWQRDKARVVRTH</sequence>
<comment type="similarity">
    <text evidence="3">Belongs to the SmpB family.</text>
</comment>
<dbReference type="HAMAP" id="MF_00023">
    <property type="entry name" value="SmpB"/>
    <property type="match status" value="1"/>
</dbReference>
<evidence type="ECO:0000256" key="3">
    <source>
        <dbReference type="HAMAP-Rule" id="MF_00023"/>
    </source>
</evidence>
<dbReference type="KEGG" id="gai:IMCC3135_11840"/>
<dbReference type="EMBL" id="CP018632">
    <property type="protein sequence ID" value="ASJ72458.1"/>
    <property type="molecule type" value="Genomic_DNA"/>
</dbReference>
<name>A0A2Z2NRU9_9GAMM</name>
<dbReference type="RefSeq" id="WP_088917766.1">
    <property type="nucleotide sequence ID" value="NZ_CP018632.1"/>
</dbReference>
<keyword evidence="1 3" id="KW-0963">Cytoplasm</keyword>
<dbReference type="Gene3D" id="2.40.280.10">
    <property type="match status" value="1"/>
</dbReference>
<dbReference type="NCBIfam" id="NF003843">
    <property type="entry name" value="PRK05422.1"/>
    <property type="match status" value="1"/>
</dbReference>
<evidence type="ECO:0000313" key="5">
    <source>
        <dbReference type="Proteomes" id="UP000250079"/>
    </source>
</evidence>
<evidence type="ECO:0000313" key="4">
    <source>
        <dbReference type="EMBL" id="ASJ72458.1"/>
    </source>
</evidence>
<proteinExistence type="inferred from homology"/>
<dbReference type="PANTHER" id="PTHR30308:SF2">
    <property type="entry name" value="SSRA-BINDING PROTEIN"/>
    <property type="match status" value="1"/>
</dbReference>
<dbReference type="GO" id="GO:0003723">
    <property type="term" value="F:RNA binding"/>
    <property type="evidence" value="ECO:0007669"/>
    <property type="project" value="UniProtKB-UniRule"/>
</dbReference>
<reference evidence="4 5" key="1">
    <citation type="submission" date="2016-12" db="EMBL/GenBank/DDBJ databases">
        <authorList>
            <person name="Song W.-J."/>
            <person name="Kurnit D.M."/>
        </authorList>
    </citation>
    <scope>NUCLEOTIDE SEQUENCE [LARGE SCALE GENOMIC DNA]</scope>
    <source>
        <strain evidence="4 5">IMCC3135</strain>
    </source>
</reference>
<dbReference type="Proteomes" id="UP000250079">
    <property type="component" value="Chromosome"/>
</dbReference>
<keyword evidence="5" id="KW-1185">Reference proteome</keyword>
<dbReference type="InterPro" id="IPR020081">
    <property type="entry name" value="SsrA-bd_prot_CS"/>
</dbReference>
<dbReference type="InterPro" id="IPR023620">
    <property type="entry name" value="SmpB"/>
</dbReference>
<dbReference type="NCBIfam" id="TIGR00086">
    <property type="entry name" value="smpB"/>
    <property type="match status" value="1"/>
</dbReference>
<dbReference type="SUPFAM" id="SSF74982">
    <property type="entry name" value="Small protein B (SmpB)"/>
    <property type="match status" value="1"/>
</dbReference>
<dbReference type="InterPro" id="IPR000037">
    <property type="entry name" value="SsrA-bd_prot"/>
</dbReference>
<protein>
    <recommendedName>
        <fullName evidence="3">SsrA-binding protein</fullName>
    </recommendedName>
    <alternativeName>
        <fullName evidence="3">Small protein B</fullName>
    </alternativeName>
</protein>
<dbReference type="AlphaFoldDB" id="A0A2Z2NRU9"/>
<comment type="subcellular location">
    <subcellularLocation>
        <location evidence="3">Cytoplasm</location>
    </subcellularLocation>
    <text evidence="3">The tmRNA-SmpB complex associates with stalled 70S ribosomes.</text>
</comment>
<dbReference type="OrthoDB" id="9805462at2"/>
<dbReference type="CDD" id="cd09294">
    <property type="entry name" value="SmpB"/>
    <property type="match status" value="1"/>
</dbReference>
<evidence type="ECO:0000256" key="2">
    <source>
        <dbReference type="ARBA" id="ARBA00022884"/>
    </source>
</evidence>
<gene>
    <name evidence="3 4" type="primary">smpB</name>
    <name evidence="4" type="ORF">IMCC3135_11840</name>
</gene>
<dbReference type="PROSITE" id="PS01317">
    <property type="entry name" value="SSRP"/>
    <property type="match status" value="1"/>
</dbReference>